<dbReference type="Proteomes" id="UP000548278">
    <property type="component" value="Unassembled WGS sequence"/>
</dbReference>
<dbReference type="EMBL" id="AABEKY010000006">
    <property type="protein sequence ID" value="EAG9388173.1"/>
    <property type="molecule type" value="Genomic_DNA"/>
</dbReference>
<name>A0A0B8R289_LISMN</name>
<dbReference type="Proteomes" id="UP000365297">
    <property type="component" value="Unassembled WGS sequence"/>
</dbReference>
<reference evidence="62 72" key="6">
    <citation type="submission" date="2019-04" db="EMBL/GenBank/DDBJ databases">
        <authorList>
            <consortium name="GenomeTrakr network: Whole genome sequencing for foodborne pathogen traceback"/>
        </authorList>
    </citation>
    <scope>NUCLEOTIDE SEQUENCE [LARGE SCALE GENOMIC DNA]</scope>
    <source>
        <strain evidence="24 78">CFSAN004300</strain>
        <strain evidence="25 72">CFSAN072474</strain>
        <strain evidence="33 56">FLAG-55987</strain>
        <strain evidence="28 62">PHLUSALM00088</strain>
    </source>
</reference>
<dbReference type="EMBL" id="JACAVN010000004">
    <property type="protein sequence ID" value="NYA01797.1"/>
    <property type="molecule type" value="Genomic_DNA"/>
</dbReference>
<dbReference type="EMBL" id="DAAIHR010000004">
    <property type="protein sequence ID" value="HAB8397876.1"/>
    <property type="molecule type" value="Genomic_DNA"/>
</dbReference>
<dbReference type="Proteomes" id="UP000544530">
    <property type="component" value="Unassembled WGS sequence"/>
</dbReference>
<evidence type="ECO:0000313" key="51">
    <source>
        <dbReference type="Proteomes" id="UP000337746"/>
    </source>
</evidence>
<evidence type="ECO:0000313" key="24">
    <source>
        <dbReference type="EMBL" id="EAG6991757.1"/>
    </source>
</evidence>
<evidence type="ECO:0000313" key="68">
    <source>
        <dbReference type="Proteomes" id="UP000467536"/>
    </source>
</evidence>
<dbReference type="InterPro" id="IPR004006">
    <property type="entry name" value="DhaK_dom"/>
</dbReference>
<evidence type="ECO:0000313" key="66">
    <source>
        <dbReference type="Proteomes" id="UP000460224"/>
    </source>
</evidence>
<evidence type="ECO:0000313" key="53">
    <source>
        <dbReference type="Proteomes" id="UP000345329"/>
    </source>
</evidence>
<evidence type="ECO:0000313" key="79">
    <source>
        <dbReference type="Proteomes" id="UP000549379"/>
    </source>
</evidence>
<dbReference type="Proteomes" id="UP000337746">
    <property type="component" value="Unassembled WGS sequence"/>
</dbReference>
<dbReference type="Proteomes" id="UP000852906">
    <property type="component" value="Unassembled WGS sequence"/>
</dbReference>
<dbReference type="Proteomes" id="UP000403352">
    <property type="component" value="Unassembled WGS sequence"/>
</dbReference>
<evidence type="ECO:0000313" key="64">
    <source>
        <dbReference type="Proteomes" id="UP000427828"/>
    </source>
</evidence>
<dbReference type="EMBL" id="AABAWE010000005">
    <property type="protein sequence ID" value="EAG2087876.1"/>
    <property type="molecule type" value="Genomic_DNA"/>
</dbReference>
<dbReference type="Proteomes" id="UP000841146">
    <property type="component" value="Unassembled WGS sequence"/>
</dbReference>
<evidence type="ECO:0000313" key="18">
    <source>
        <dbReference type="EMBL" id="EAG2246218.1"/>
    </source>
</evidence>
<evidence type="ECO:0000313" key="77">
    <source>
        <dbReference type="Proteomes" id="UP000544530"/>
    </source>
</evidence>
<dbReference type="Proteomes" id="UP000350032">
    <property type="component" value="Unassembled WGS sequence"/>
</dbReference>
<evidence type="ECO:0000313" key="22">
    <source>
        <dbReference type="EMBL" id="EAG4462410.1"/>
    </source>
</evidence>
<evidence type="ECO:0000313" key="41">
    <source>
        <dbReference type="EMBL" id="HAB8556008.1"/>
    </source>
</evidence>
<dbReference type="Proteomes" id="UP000467347">
    <property type="component" value="Unassembled WGS sequence"/>
</dbReference>
<dbReference type="EMBL" id="DAAJCS010000002">
    <property type="protein sequence ID" value="HAC0012199.1"/>
    <property type="molecule type" value="Genomic_DNA"/>
</dbReference>
<evidence type="ECO:0000313" key="70">
    <source>
        <dbReference type="Proteomes" id="UP000481141"/>
    </source>
</evidence>
<dbReference type="Proteomes" id="UP000840039">
    <property type="component" value="Unassembled WGS sequence"/>
</dbReference>
<evidence type="ECO:0000313" key="69">
    <source>
        <dbReference type="Proteomes" id="UP000478704"/>
    </source>
</evidence>
<evidence type="ECO:0000313" key="29">
    <source>
        <dbReference type="EMBL" id="ECB9472189.1"/>
    </source>
</evidence>
<comment type="subunit">
    <text evidence="7">Homodimer. The dihydroxyacetone kinase complex is composed of a homodimer of DhaM, a homodimer of DhaK and the subunit DhaL.</text>
</comment>
<reference evidence="40" key="9">
    <citation type="submission" date="2020-01" db="EMBL/GenBank/DDBJ databases">
        <authorList>
            <consortium name="NCBI Pathogen Detection Project"/>
        </authorList>
    </citation>
    <scope>NUCLEOTIDE SEQUENCE</scope>
    <source>
        <strain evidence="39">09CEB371LM</strain>
        <strain evidence="41">CFIAFB20100120</strain>
        <strain evidence="40">CFIAFB20130012</strain>
        <strain evidence="43">CFIAFB20170037</strain>
        <strain evidence="42">CFIAFB20170045</strain>
        <strain evidence="44">SFBRL218_S4</strain>
    </source>
</reference>
<evidence type="ECO:0000313" key="55">
    <source>
        <dbReference type="Proteomes" id="UP000354255"/>
    </source>
</evidence>
<evidence type="ECO:0000313" key="84">
    <source>
        <dbReference type="Proteomes" id="UP000852906"/>
    </source>
</evidence>
<evidence type="ECO:0000256" key="8">
    <source>
        <dbReference type="ARBA" id="ARBA00057414"/>
    </source>
</evidence>
<dbReference type="Proteomes" id="UP000478704">
    <property type="component" value="Unassembled WGS sequence"/>
</dbReference>
<dbReference type="Proteomes" id="UP000354255">
    <property type="component" value="Unassembled WGS sequence"/>
</dbReference>
<evidence type="ECO:0000313" key="30">
    <source>
        <dbReference type="EMBL" id="ECB9512665.1"/>
    </source>
</evidence>
<dbReference type="EMBL" id="AAANYN010000027">
    <property type="protein sequence ID" value="EAD5775342.1"/>
    <property type="molecule type" value="Genomic_DNA"/>
</dbReference>
<dbReference type="SUPFAM" id="SSF82549">
    <property type="entry name" value="DAK1/DegV-like"/>
    <property type="match status" value="1"/>
</dbReference>
<evidence type="ECO:0000313" key="25">
    <source>
        <dbReference type="EMBL" id="EAG9388173.1"/>
    </source>
</evidence>
<evidence type="ECO:0000256" key="5">
    <source>
        <dbReference type="ARBA" id="ARBA00022777"/>
    </source>
</evidence>
<keyword evidence="4 48" id="KW-0808">Transferase</keyword>
<dbReference type="EMBL" id="AAAIXK010000007">
    <property type="protein sequence ID" value="EAC5551261.1"/>
    <property type="molecule type" value="Genomic_DNA"/>
</dbReference>
<dbReference type="EMBL" id="AANDSR010000008">
    <property type="protein sequence ID" value="EDN9837338.1"/>
    <property type="molecule type" value="Genomic_DNA"/>
</dbReference>
<evidence type="ECO:0000256" key="3">
    <source>
        <dbReference type="ARBA" id="ARBA00012095"/>
    </source>
</evidence>
<dbReference type="EMBL" id="MJTJ01000020">
    <property type="protein sequence ID" value="OET48266.1"/>
    <property type="molecule type" value="Genomic_DNA"/>
</dbReference>
<dbReference type="EMBL" id="DAAIJL010000001">
    <property type="protein sequence ID" value="HAB8556008.1"/>
    <property type="molecule type" value="Genomic_DNA"/>
</dbReference>
<organism evidence="17 51">
    <name type="scientific">Listeria monocytogenes</name>
    <dbReference type="NCBI Taxonomy" id="1639"/>
    <lineage>
        <taxon>Bacteria</taxon>
        <taxon>Bacillati</taxon>
        <taxon>Bacillota</taxon>
        <taxon>Bacilli</taxon>
        <taxon>Bacillales</taxon>
        <taxon>Listeriaceae</taxon>
        <taxon>Listeria</taxon>
    </lineage>
</organism>
<reference evidence="34 71" key="8">
    <citation type="submission" date="2019-09" db="EMBL/GenBank/DDBJ databases">
        <authorList>
            <consortium name="PulseNet: The National Subtyping Network for Foodborne Disease Surveillance"/>
            <person name="Tarr C.L."/>
            <person name="Trees E."/>
            <person name="Katz L.S."/>
            <person name="Carleton-Romer H.A."/>
            <person name="Stroika S."/>
            <person name="Kucerova Z."/>
            <person name="Roache K.F."/>
            <person name="Sabol A.L."/>
            <person name="Besser J."/>
            <person name="Gerner-Smidt P."/>
        </authorList>
    </citation>
    <scope>NUCLEOTIDE SEQUENCE [LARGE SCALE GENOMIC DNA]</scope>
    <source>
        <strain evidence="12 55">PNUSAL000910</strain>
        <strain evidence="27 54">PNUSAL004402</strain>
        <strain evidence="34 71">PNUSAL005692</strain>
    </source>
</reference>
<evidence type="ECO:0000313" key="80">
    <source>
        <dbReference type="Proteomes" id="UP000566721"/>
    </source>
</evidence>
<evidence type="ECO:0000313" key="75">
    <source>
        <dbReference type="Proteomes" id="UP000528151"/>
    </source>
</evidence>
<evidence type="ECO:0000313" key="49">
    <source>
        <dbReference type="Proteomes" id="UP000272537"/>
    </source>
</evidence>
<sequence length="331" mass="35787">MRRLVNDGYEAVEEMLAGYVAAQGKYVDFAENDKRVIVSKQMSEEPRVRIIVGGGSGHEPLFLGYVGKDFADAAVVGNINTSPSPEPCYNAVKAVDSGKGCLYMYGNYAGDVMNFDMGAEMAADDGIRVETVLVTDDIYSAENVEDRRGVAGDLIVFKAAASAAAKGLDLDAVKQAAEKANANTFSMGVALSSSTLPVTGKAIFEMKEGEMEVGMGIHGEPGIKRTSIEPADKVVDQIMGYLIEEMKLTADEEVHVLINGLGGLPVMDQYICYRRVDEILKEKGVHIHNPLVGNYATSMDMIGMSITLVRLDDELKDLLDTPCDTPYFKVD</sequence>
<reference evidence="47 84" key="1">
    <citation type="submission" date="2016-09" db="EMBL/GenBank/DDBJ databases">
        <title>100K Listeria isolates.</title>
        <authorList>
            <person name="Chen P."/>
            <person name="Weimer B.C."/>
            <person name="Kong N."/>
            <person name="Huang B."/>
        </authorList>
    </citation>
    <scope>NUCLEOTIDE SEQUENCE [LARGE SCALE GENOMIC DNA]</scope>
    <source>
        <strain evidence="47 84">BCW_2383</strain>
    </source>
</reference>
<evidence type="ECO:0000313" key="35">
    <source>
        <dbReference type="EMBL" id="EDN7715681.1"/>
    </source>
</evidence>
<proteinExistence type="predicted"/>
<evidence type="ECO:0000313" key="43">
    <source>
        <dbReference type="EMBL" id="HAC0275274.1"/>
    </source>
</evidence>
<evidence type="ECO:0000313" key="38">
    <source>
        <dbReference type="EMBL" id="EDP8513956.1"/>
    </source>
</evidence>
<evidence type="ECO:0000256" key="1">
    <source>
        <dbReference type="ARBA" id="ARBA00001113"/>
    </source>
</evidence>
<dbReference type="EMBL" id="AABCVX010000005">
    <property type="protein sequence ID" value="EAG6169934.1"/>
    <property type="molecule type" value="Genomic_DNA"/>
</dbReference>
<evidence type="ECO:0000313" key="20">
    <source>
        <dbReference type="EMBL" id="EAG2997490.1"/>
    </source>
</evidence>
<evidence type="ECO:0000313" key="62">
    <source>
        <dbReference type="Proteomes" id="UP000410967"/>
    </source>
</evidence>
<evidence type="ECO:0000256" key="4">
    <source>
        <dbReference type="ARBA" id="ARBA00022679"/>
    </source>
</evidence>
<dbReference type="Pfam" id="PF02733">
    <property type="entry name" value="Dak1"/>
    <property type="match status" value="1"/>
</dbReference>
<evidence type="ECO:0000313" key="46">
    <source>
        <dbReference type="EMBL" id="NYA01797.1"/>
    </source>
</evidence>
<evidence type="ECO:0000313" key="81">
    <source>
        <dbReference type="Proteomes" id="UP000840197"/>
    </source>
</evidence>
<evidence type="ECO:0000313" key="60">
    <source>
        <dbReference type="Proteomes" id="UP000398321"/>
    </source>
</evidence>
<evidence type="ECO:0000313" key="32">
    <source>
        <dbReference type="EMBL" id="ECX6925802.1"/>
    </source>
</evidence>
<dbReference type="Proteomes" id="UP000540117">
    <property type="component" value="Unassembled WGS sequence"/>
</dbReference>
<dbReference type="FunFam" id="3.40.50.10440:FF:000001">
    <property type="entry name" value="Dihydroxyacetone kinase, DhaK subunit"/>
    <property type="match status" value="1"/>
</dbReference>
<dbReference type="Gene3D" id="3.30.1180.20">
    <property type="entry name" value="Dihydroxyacetone kinase, domain 2"/>
    <property type="match status" value="1"/>
</dbReference>
<dbReference type="Proteomes" id="UP000489121">
    <property type="component" value="Unassembled WGS sequence"/>
</dbReference>
<dbReference type="RefSeq" id="WP_003728148.1">
    <property type="nucleotide sequence ID" value="NC_021824.1"/>
</dbReference>
<dbReference type="EMBL" id="AAAJKI010000033">
    <property type="protein sequence ID" value="EAC6549020.1"/>
    <property type="molecule type" value="Genomic_DNA"/>
</dbReference>
<evidence type="ECO:0000313" key="16">
    <source>
        <dbReference type="EMBL" id="EAD5786986.1"/>
    </source>
</evidence>
<evidence type="ECO:0000313" key="23">
    <source>
        <dbReference type="EMBL" id="EAG6169934.1"/>
    </source>
</evidence>
<dbReference type="Proteomes" id="UP000844415">
    <property type="component" value="Unassembled WGS sequence"/>
</dbReference>
<evidence type="ECO:0000313" key="83">
    <source>
        <dbReference type="Proteomes" id="UP000844415"/>
    </source>
</evidence>
<dbReference type="Proteomes" id="UP000842809">
    <property type="component" value="Unassembled WGS sequence"/>
</dbReference>
<evidence type="ECO:0000313" key="47">
    <source>
        <dbReference type="EMBL" id="OET48266.1"/>
    </source>
</evidence>
<dbReference type="EMBL" id="AAALRN010000005">
    <property type="protein sequence ID" value="EAD1185623.1"/>
    <property type="molecule type" value="Genomic_DNA"/>
</dbReference>
<comment type="function">
    <text evidence="8">Dihydroxyacetone binding subunit of the dihydroxyacetone kinase, which is responsible for the phosphoenolpyruvate (PEP)-dependent phosphorylation of dihydroxyacetone via a phosphoryl group transfer from DhaL-ATP.</text>
</comment>
<dbReference type="Proteomes" id="UP000427828">
    <property type="component" value="Unassembled WGS sequence"/>
</dbReference>
<dbReference type="Proteomes" id="UP000566721">
    <property type="component" value="Unassembled WGS sequence"/>
</dbReference>
<dbReference type="Proteomes" id="UP000344343">
    <property type="component" value="Unassembled WGS sequence"/>
</dbReference>
<dbReference type="Proteomes" id="UP000853596">
    <property type="component" value="Unassembled WGS sequence"/>
</dbReference>
<evidence type="ECO:0000313" key="72">
    <source>
        <dbReference type="Proteomes" id="UP000522199"/>
    </source>
</evidence>
<evidence type="ECO:0000313" key="15">
    <source>
        <dbReference type="EMBL" id="EAD5775342.1"/>
    </source>
</evidence>
<evidence type="ECO:0000313" key="13">
    <source>
        <dbReference type="EMBL" id="EAD1185623.1"/>
    </source>
</evidence>
<evidence type="ECO:0000256" key="2">
    <source>
        <dbReference type="ARBA" id="ARBA00004745"/>
    </source>
</evidence>
<dbReference type="PANTHER" id="PTHR28629">
    <property type="entry name" value="TRIOKINASE/FMN CYCLASE"/>
    <property type="match status" value="1"/>
</dbReference>
<dbReference type="EMBL" id="AALAQH010000010">
    <property type="protein sequence ID" value="ECX6925802.1"/>
    <property type="molecule type" value="Genomic_DNA"/>
</dbReference>
<evidence type="ECO:0000313" key="21">
    <source>
        <dbReference type="EMBL" id="EAG4331467.1"/>
    </source>
</evidence>
<evidence type="ECO:0000313" key="36">
    <source>
        <dbReference type="EMBL" id="EDN9837338.1"/>
    </source>
</evidence>
<evidence type="ECO:0000313" key="42">
    <source>
        <dbReference type="EMBL" id="HAC0012199.1"/>
    </source>
</evidence>
<evidence type="ECO:0000313" key="37">
    <source>
        <dbReference type="EMBL" id="EDO0986424.1"/>
    </source>
</evidence>
<evidence type="ECO:0000313" key="45">
    <source>
        <dbReference type="EMBL" id="KAA9452997.1"/>
    </source>
</evidence>
<keyword evidence="6" id="KW-0319">Glycerol metabolism</keyword>
<reference evidence="37 68" key="7">
    <citation type="submission" date="2019-08" db="EMBL/GenBank/DDBJ databases">
        <authorList>
            <person name="Ashton P.M."/>
            <person name="Dallman T."/>
            <person name="Nair S."/>
            <person name="De Pinna E."/>
            <person name="Peters T."/>
            <person name="Grant K."/>
        </authorList>
    </citation>
    <scope>NUCLEOTIDE SEQUENCE [LARGE SCALE GENOMIC DNA]</scope>
    <source>
        <strain evidence="37 68">788324</strain>
    </source>
</reference>
<dbReference type="EMBL" id="AANCRK010000005">
    <property type="protein sequence ID" value="EDN7715681.1"/>
    <property type="molecule type" value="Genomic_DNA"/>
</dbReference>
<evidence type="ECO:0000259" key="9">
    <source>
        <dbReference type="PROSITE" id="PS51481"/>
    </source>
</evidence>
<comment type="caution">
    <text evidence="17">The sequence shown here is derived from an EMBL/GenBank/DDBJ whole genome shotgun (WGS) entry which is preliminary data.</text>
</comment>
<evidence type="ECO:0000313" key="27">
    <source>
        <dbReference type="EMBL" id="EAK8896825.1"/>
    </source>
</evidence>
<dbReference type="Proteomes" id="UP000467536">
    <property type="component" value="Unassembled WGS sequence"/>
</dbReference>
<dbReference type="Proteomes" id="UP000528151">
    <property type="component" value="Unassembled WGS sequence"/>
</dbReference>
<keyword evidence="5 17" id="KW-0418">Kinase</keyword>
<dbReference type="EMBL" id="AALGDA010000016">
    <property type="protein sequence ID" value="ECY9782752.1"/>
    <property type="molecule type" value="Genomic_DNA"/>
</dbReference>
<dbReference type="Proteomes" id="UP000455569">
    <property type="component" value="Unassembled WGS sequence"/>
</dbReference>
<evidence type="ECO:0000313" key="50">
    <source>
        <dbReference type="Proteomes" id="UP000331186"/>
    </source>
</evidence>
<dbReference type="EMBL" id="AAHZFN010000001">
    <property type="protein sequence ID" value="ECB9472189.1"/>
    <property type="molecule type" value="Genomic_DNA"/>
</dbReference>
<evidence type="ECO:0000313" key="78">
    <source>
        <dbReference type="Proteomes" id="UP000548278"/>
    </source>
</evidence>
<gene>
    <name evidence="48" type="primary">derk</name>
    <name evidence="24" type="ORF">AB917_14265</name>
    <name evidence="47" type="ORF">AJL21_14025</name>
    <name evidence="10" type="ORF">ARY78_12545</name>
    <name evidence="19" type="ORF">B1N52_10305</name>
    <name evidence="18" type="ORF">B1S26_12460</name>
    <name evidence="20" type="ORF">B5K54_09305</name>
    <name evidence="32" type="ORF">BCZ19_14050</name>
    <name evidence="17" type="ORF">BCZ21_11430</name>
    <name evidence="22" type="ORF">CA369_08950</name>
    <name evidence="21" type="ORF">CAV64_09480</name>
    <name evidence="25" type="ORF">CW845_11815</name>
    <name evidence="27" type="ORF">D7104_03810</name>
    <name evidence="45" type="ORF">DCK61_00670</name>
    <name evidence="23" type="ORF">DCT16_11180</name>
    <name evidence="11" type="ORF">DU018_11710</name>
    <name evidence="48" type="ORF">DYZ80_02287</name>
    <name evidence="26" type="ORF">E5F58_04755</name>
    <name evidence="16" type="ORF">EX365_10490</name>
    <name evidence="15" type="ORF">EXZ73_13735</name>
    <name evidence="33" type="ORF">F6436_06140</name>
    <name evidence="34" type="ORF">F6515_07060</name>
    <name evidence="28" type="ORF">FA835_10770</name>
    <name evidence="30" type="ORF">FLQ97_02840</name>
    <name evidence="29" type="ORF">FLR03_00670</name>
    <name evidence="31" type="ORF">FNX40_04885</name>
    <name evidence="37" type="ORF">FV747_10535</name>
    <name evidence="38" type="ORF">G3O21_001375</name>
    <name evidence="39" type="ORF">GHH22_10325</name>
    <name evidence="36" type="ORF">GJW51_11780</name>
    <name evidence="35" type="ORF">GQG13_11205</name>
    <name evidence="40" type="ORF">GYR60_05020</name>
    <name evidence="41" type="ORF">GYS09_01735</name>
    <name evidence="42" type="ORF">GYX23_04210</name>
    <name evidence="43" type="ORF">GYY14_07835</name>
    <name evidence="46" type="ORF">HZJ64_08130</name>
    <name evidence="44" type="ORF">IP987_001647</name>
    <name evidence="12" type="ORF">KV70_08645</name>
    <name evidence="13" type="ORF">QD52_11110</name>
    <name evidence="14" type="ORF">UI29_11180</name>
</gene>
<dbReference type="Proteomes" id="UP000389283">
    <property type="component" value="Unassembled WGS sequence"/>
</dbReference>
<dbReference type="GO" id="GO:0047324">
    <property type="term" value="F:phosphoenolpyruvate-glycerone phosphotransferase activity"/>
    <property type="evidence" value="ECO:0007669"/>
    <property type="project" value="UniProtKB-EC"/>
</dbReference>
<protein>
    <recommendedName>
        <fullName evidence="3">phosphoenolpyruvate--glycerone phosphotransferase</fullName>
        <ecNumber evidence="3">2.7.1.121</ecNumber>
    </recommendedName>
</protein>
<dbReference type="EMBL" id="AABBAW010000005">
    <property type="protein sequence ID" value="EAG2515553.1"/>
    <property type="molecule type" value="Genomic_DNA"/>
</dbReference>
<evidence type="ECO:0000313" key="31">
    <source>
        <dbReference type="EMBL" id="ECC1556142.1"/>
    </source>
</evidence>
<dbReference type="EMBL" id="AACKDQ010000024">
    <property type="protein sequence ID" value="EAK9317591.1"/>
    <property type="molecule type" value="Genomic_DNA"/>
</dbReference>
<evidence type="ECO:0000313" key="48">
    <source>
        <dbReference type="EMBL" id="RKA07075.1"/>
    </source>
</evidence>
<evidence type="ECO:0000313" key="40">
    <source>
        <dbReference type="EMBL" id="HAB8397876.1"/>
    </source>
</evidence>
<comment type="pathway">
    <text evidence="2">Polyol metabolism; glycerol degradation.</text>
</comment>
<dbReference type="Proteomes" id="UP000423131">
    <property type="component" value="Unassembled WGS sequence"/>
</dbReference>
<dbReference type="PANTHER" id="PTHR28629:SF4">
    <property type="entry name" value="TRIOKINASE_FMN CYCLASE"/>
    <property type="match status" value="1"/>
</dbReference>
<dbReference type="Proteomes" id="UP000525850">
    <property type="component" value="Unassembled WGS sequence"/>
</dbReference>
<dbReference type="KEGG" id="lmv:Y193_14045"/>
<dbReference type="Proteomes" id="UP000481141">
    <property type="component" value="Unassembled WGS sequence"/>
</dbReference>
<evidence type="ECO:0000313" key="58">
    <source>
        <dbReference type="Proteomes" id="UP000376505"/>
    </source>
</evidence>
<dbReference type="EMBL" id="AABBZO010000009">
    <property type="protein sequence ID" value="EAG4462410.1"/>
    <property type="molecule type" value="Genomic_DNA"/>
</dbReference>
<dbReference type="EMBL" id="AAIAJJ010000002">
    <property type="protein sequence ID" value="ECC1556142.1"/>
    <property type="molecule type" value="Genomic_DNA"/>
</dbReference>
<evidence type="ECO:0000313" key="14">
    <source>
        <dbReference type="EMBL" id="EAD3793315.1"/>
    </source>
</evidence>
<evidence type="ECO:0000313" key="65">
    <source>
        <dbReference type="Proteomes" id="UP000455569"/>
    </source>
</evidence>
<comment type="catalytic activity">
    <reaction evidence="1">
        <text>dihydroxyacetone + phosphoenolpyruvate = dihydroxyacetone phosphate + pyruvate</text>
        <dbReference type="Rhea" id="RHEA:18381"/>
        <dbReference type="ChEBI" id="CHEBI:15361"/>
        <dbReference type="ChEBI" id="CHEBI:16016"/>
        <dbReference type="ChEBI" id="CHEBI:57642"/>
        <dbReference type="ChEBI" id="CHEBI:58702"/>
        <dbReference type="EC" id="2.7.1.121"/>
    </reaction>
</comment>
<dbReference type="Proteomes" id="UP000410967">
    <property type="component" value="Unassembled WGS sequence"/>
</dbReference>
<dbReference type="EMBL" id="AABGUK010000001">
    <property type="protein sequence ID" value="EAH4241313.1"/>
    <property type="molecule type" value="Genomic_DNA"/>
</dbReference>
<accession>A0A0B8R289</accession>
<feature type="domain" description="DhaK" evidence="9">
    <location>
        <begin position="7"/>
        <end position="328"/>
    </location>
</feature>
<dbReference type="EMBL" id="QXLS01000005">
    <property type="protein sequence ID" value="RKA07075.1"/>
    <property type="molecule type" value="Genomic_DNA"/>
</dbReference>
<dbReference type="GO" id="GO:0005829">
    <property type="term" value="C:cytosol"/>
    <property type="evidence" value="ECO:0007669"/>
    <property type="project" value="TreeGrafter"/>
</dbReference>
<dbReference type="Proteomes" id="UP000272537">
    <property type="component" value="Unassembled WGS sequence"/>
</dbReference>
<dbReference type="EMBL" id="DAAEEB010000006">
    <property type="protein sequence ID" value="HAA8053551.1"/>
    <property type="molecule type" value="Genomic_DNA"/>
</dbReference>
<dbReference type="EMBL" id="DABXZF010000014">
    <property type="protein sequence ID" value="HAO5922457.1"/>
    <property type="molecule type" value="Genomic_DNA"/>
</dbReference>
<dbReference type="EMBL" id="AAAMZD010000005">
    <property type="protein sequence ID" value="EAD3793315.1"/>
    <property type="molecule type" value="Genomic_DNA"/>
</dbReference>
<evidence type="ECO:0000313" key="74">
    <source>
        <dbReference type="Proteomes" id="UP000527632"/>
    </source>
</evidence>
<dbReference type="GO" id="GO:0019563">
    <property type="term" value="P:glycerol catabolic process"/>
    <property type="evidence" value="ECO:0007669"/>
    <property type="project" value="TreeGrafter"/>
</dbReference>
<dbReference type="EMBL" id="AABBYJ010000005">
    <property type="protein sequence ID" value="EAG4331467.1"/>
    <property type="molecule type" value="Genomic_DNA"/>
</dbReference>
<dbReference type="OMA" id="DLDWVKW"/>
<dbReference type="EMBL" id="AALEDS010000004">
    <property type="protein sequence ID" value="ECY6543905.1"/>
    <property type="molecule type" value="Genomic_DNA"/>
</dbReference>
<evidence type="ECO:0000313" key="33">
    <source>
        <dbReference type="EMBL" id="ECY6543905.1"/>
    </source>
</evidence>
<dbReference type="GO" id="GO:0004371">
    <property type="term" value="F:glycerone kinase activity"/>
    <property type="evidence" value="ECO:0007669"/>
    <property type="project" value="InterPro"/>
</dbReference>
<dbReference type="Proteomes" id="UP000345329">
    <property type="component" value="Unassembled WGS sequence"/>
</dbReference>
<evidence type="ECO:0000313" key="76">
    <source>
        <dbReference type="Proteomes" id="UP000540117"/>
    </source>
</evidence>
<dbReference type="Gene3D" id="3.40.50.10440">
    <property type="entry name" value="Dihydroxyacetone kinase, domain 1"/>
    <property type="match status" value="1"/>
</dbReference>
<evidence type="ECO:0000313" key="59">
    <source>
        <dbReference type="Proteomes" id="UP000389283"/>
    </source>
</evidence>
<evidence type="ECO:0000256" key="6">
    <source>
        <dbReference type="ARBA" id="ARBA00022798"/>
    </source>
</evidence>
<dbReference type="EMBL" id="AANPAU010000004">
    <property type="protein sequence ID" value="EDP8513956.1"/>
    <property type="molecule type" value="Genomic_DNA"/>
</dbReference>
<dbReference type="EMBL" id="DAAJFY010000004">
    <property type="protein sequence ID" value="HAC0275274.1"/>
    <property type="molecule type" value="Genomic_DNA"/>
</dbReference>
<evidence type="ECO:0000313" key="61">
    <source>
        <dbReference type="Proteomes" id="UP000403352"/>
    </source>
</evidence>
<reference evidence="48 49" key="2">
    <citation type="journal article" date="2018" name="BMC Genomics">
        <title>Genes significantly associated with lineage II food isolates of Listeria monocytogenes.</title>
        <authorList>
            <person name="Pirone-Davies C."/>
            <person name="Chen Y."/>
            <person name="Pightling A."/>
            <person name="Ryan G."/>
            <person name="Wang Y."/>
            <person name="Yao K."/>
            <person name="Hoffmann M."/>
            <person name="Allard M.W."/>
        </authorList>
    </citation>
    <scope>NUCLEOTIDE SEQUENCE [LARGE SCALE GENOMIC DNA]</scope>
    <source>
        <strain evidence="48 49">PNUSAL000550</strain>
    </source>
</reference>
<dbReference type="EMBL" id="AABAYG010000005">
    <property type="protein sequence ID" value="EAG2246218.1"/>
    <property type="molecule type" value="Genomic_DNA"/>
</dbReference>
<dbReference type="Proteomes" id="UP000840197">
    <property type="component" value="Unassembled WGS sequence"/>
</dbReference>
<evidence type="ECO:0000256" key="7">
    <source>
        <dbReference type="ARBA" id="ARBA00046577"/>
    </source>
</evidence>
<dbReference type="EMBL" id="AAANYR010000005">
    <property type="protein sequence ID" value="EAD5786986.1"/>
    <property type="molecule type" value="Genomic_DNA"/>
</dbReference>
<evidence type="ECO:0000313" key="11">
    <source>
        <dbReference type="EMBL" id="EAC6549020.1"/>
    </source>
</evidence>
<dbReference type="EMBL" id="AABBHO010000025">
    <property type="protein sequence ID" value="EAG2997490.1"/>
    <property type="molecule type" value="Genomic_DNA"/>
</dbReference>
<reference evidence="81 82" key="3">
    <citation type="journal article" date="2018" name="Genome Biol.">
        <title>SKESA: strategic k-mer extension for scrupulous assemblies.</title>
        <authorList>
            <person name="Souvorov A."/>
            <person name="Agarwala R."/>
            <person name="Lipman D.J."/>
        </authorList>
    </citation>
    <scope>NUCLEOTIDE SEQUENCE [LARGE SCALE GENOMIC DNA]</scope>
    <source>
        <strain evidence="39">09CEB371LM</strain>
        <strain evidence="41 83">CFIAFB20100120</strain>
        <strain evidence="40 81">CFIAFB20130012</strain>
        <strain evidence="43">CFIAFB20170037</strain>
        <strain evidence="42 82">CFIAFB20170045</strain>
        <strain evidence="44">SFBRL218_S4</strain>
    </source>
</reference>
<evidence type="ECO:0000313" key="34">
    <source>
        <dbReference type="EMBL" id="ECY9782752.1"/>
    </source>
</evidence>
<dbReference type="EMBL" id="AABDGJ010000014">
    <property type="protein sequence ID" value="EAG6991757.1"/>
    <property type="molecule type" value="Genomic_DNA"/>
</dbReference>
<evidence type="ECO:0000313" key="67">
    <source>
        <dbReference type="Proteomes" id="UP000467347"/>
    </source>
</evidence>
<dbReference type="Proteomes" id="UP000331186">
    <property type="component" value="Unassembled WGS sequence"/>
</dbReference>
<dbReference type="PROSITE" id="PS51481">
    <property type="entry name" value="DHAK"/>
    <property type="match status" value="1"/>
</dbReference>
<dbReference type="Proteomes" id="UP000364988">
    <property type="component" value="Unassembled WGS sequence"/>
</dbReference>
<evidence type="ECO:0000313" key="44">
    <source>
        <dbReference type="EMBL" id="HAO5922457.1"/>
    </source>
</evidence>
<reference evidence="46 77" key="10">
    <citation type="submission" date="2020-06" db="EMBL/GenBank/DDBJ databases">
        <title>Two Listeria outbreaks in Switzerland in 2018 and 2020.</title>
        <authorList>
            <person name="Stevens M.J.A."/>
            <person name="Bloemberg G."/>
            <person name="Nusch-Inderbinnen M."/>
            <person name="Stephan R."/>
        </authorList>
    </citation>
    <scope>NUCLEOTIDE SEQUENCE [LARGE SCALE GENOMIC DNA]</scope>
    <source>
        <strain evidence="46 77">N18-0707</strain>
    </source>
</reference>
<reference evidence="45 66" key="4">
    <citation type="submission" date="2018-04" db="EMBL/GenBank/DDBJ databases">
        <title>Genome Analysis of a Prevalent Clone of Listeria monocytogenes Sequence Type 87 in China.</title>
        <authorList>
            <person name="Wang Y."/>
        </authorList>
    </citation>
    <scope>NUCLEOTIDE SEQUENCE [LARGE SCALE GENOMIC DNA]</scope>
    <source>
        <strain evidence="45 66">ICDC_LM1523</strain>
    </source>
</reference>
<dbReference type="Proteomes" id="UP000522199">
    <property type="component" value="Unassembled WGS sequence"/>
</dbReference>
<dbReference type="EMBL" id="AAHZFY010000003">
    <property type="protein sequence ID" value="ECB9512665.1"/>
    <property type="molecule type" value="Genomic_DNA"/>
</dbReference>
<dbReference type="Proteomes" id="UP000398321">
    <property type="component" value="Unassembled WGS sequence"/>
</dbReference>
<evidence type="ECO:0000313" key="17">
    <source>
        <dbReference type="EMBL" id="EAG2087876.1"/>
    </source>
</evidence>
<evidence type="ECO:0000313" key="10">
    <source>
        <dbReference type="EMBL" id="EAC5551261.1"/>
    </source>
</evidence>
<dbReference type="Proteomes" id="UP000527632">
    <property type="component" value="Unassembled WGS sequence"/>
</dbReference>
<dbReference type="EC" id="2.7.1.121" evidence="3"/>
<evidence type="ECO:0000313" key="28">
    <source>
        <dbReference type="EMBL" id="EAK9317591.1"/>
    </source>
</evidence>
<evidence type="ECO:0000313" key="57">
    <source>
        <dbReference type="Proteomes" id="UP000365297"/>
    </source>
</evidence>
<dbReference type="KEGG" id="lmok:CQ02_01915"/>
<evidence type="ECO:0000313" key="52">
    <source>
        <dbReference type="Proteomes" id="UP000344343"/>
    </source>
</evidence>
<dbReference type="EMBL" id="AACJYH010000002">
    <property type="protein sequence ID" value="EAK8896825.1"/>
    <property type="molecule type" value="Genomic_DNA"/>
</dbReference>
<dbReference type="InterPro" id="IPR050861">
    <property type="entry name" value="Dihydroxyacetone_Kinase"/>
</dbReference>
<dbReference type="EMBL" id="AAAKQF010000004">
    <property type="protein sequence ID" value="EAC9040276.1"/>
    <property type="molecule type" value="Genomic_DNA"/>
</dbReference>
<evidence type="ECO:0000313" key="54">
    <source>
        <dbReference type="Proteomes" id="UP000350032"/>
    </source>
</evidence>
<reference evidence="51 53" key="5">
    <citation type="submission" date="2018-06" db="EMBL/GenBank/DDBJ databases">
        <authorList>
            <consortium name="GenomeTrakr: Next Generation Sequencing Network for Food Pathogen Tracability"/>
        </authorList>
    </citation>
    <scope>NUCLEOTIDE SEQUENCE [LARGE SCALE GENOMIC DNA]</scope>
    <source>
        <strain evidence="20 79">10B02965A-1</strain>
        <strain evidence="22 75">CFSAN063727</strain>
        <strain evidence="35 65">CFSAN102901</strain>
        <strain evidence="10 57">FDA00007096</strain>
        <strain evidence="13 61">FDA00008584</strain>
        <strain evidence="18">FDA00011243</strain>
        <strain evidence="11 50">FDA00013332</strain>
        <strain evidence="16 52">FDA00013853</strain>
        <strain evidence="29 63">FDA00014336</strain>
        <strain evidence="31 59">FDA00014370</strain>
        <strain evidence="30 60">FDA00014392</strain>
        <strain evidence="38">FDA00015054</strain>
        <strain evidence="21 76">FDA1005580-S054-001</strain>
        <strain evidence="69">FDA1090798-S029-001</strain>
        <strain evidence="70">FDA956581-098-004</strain>
        <strain evidence="19 73">FDA960927-006-004</strain>
        <strain evidence="23 80">FLAG-38921</strain>
        <strain evidence="32 64">FLAG-51482A</strain>
        <strain evidence="17 51">FLAG-54356</strain>
        <strain evidence="15 58">FSIS31901579</strain>
        <strain evidence="26 74">LS1344</strain>
        <strain evidence="36 67">OSF101448</strain>
        <strain evidence="14 53">VA-WGS-00405</strain>
    </source>
</reference>
<evidence type="ECO:0000313" key="39">
    <source>
        <dbReference type="EMBL" id="HAA8053551.1"/>
    </source>
</evidence>
<evidence type="ECO:0000313" key="26">
    <source>
        <dbReference type="EMBL" id="EAH4241313.1"/>
    </source>
</evidence>
<dbReference type="EMBL" id="AANEHK010000009">
    <property type="protein sequence ID" value="EDO0986424.1"/>
    <property type="molecule type" value="Genomic_DNA"/>
</dbReference>
<evidence type="ECO:0000313" key="56">
    <source>
        <dbReference type="Proteomes" id="UP000364988"/>
    </source>
</evidence>
<dbReference type="FunFam" id="3.30.1180.20:FF:000002">
    <property type="entry name" value="Dihydroxyacetone kinase subunit DhaK"/>
    <property type="match status" value="1"/>
</dbReference>
<dbReference type="Proteomes" id="UP000376505">
    <property type="component" value="Unassembled WGS sequence"/>
</dbReference>
<dbReference type="Proteomes" id="UP000460224">
    <property type="component" value="Unassembled WGS sequence"/>
</dbReference>
<evidence type="ECO:0000313" key="19">
    <source>
        <dbReference type="EMBL" id="EAG2515553.1"/>
    </source>
</evidence>
<dbReference type="AlphaFoldDB" id="A0A0B8R289"/>
<evidence type="ECO:0000313" key="73">
    <source>
        <dbReference type="Proteomes" id="UP000525850"/>
    </source>
</evidence>
<evidence type="ECO:0000313" key="82">
    <source>
        <dbReference type="Proteomes" id="UP000841146"/>
    </source>
</evidence>
<evidence type="ECO:0000313" key="71">
    <source>
        <dbReference type="Proteomes" id="UP000489121"/>
    </source>
</evidence>
<evidence type="ECO:0000313" key="12">
    <source>
        <dbReference type="EMBL" id="EAC9040276.1"/>
    </source>
</evidence>
<evidence type="ECO:0000313" key="63">
    <source>
        <dbReference type="Proteomes" id="UP000423131"/>
    </source>
</evidence>
<dbReference type="EMBL" id="QDAY01000001">
    <property type="protein sequence ID" value="KAA9452997.1"/>
    <property type="molecule type" value="Genomic_DNA"/>
</dbReference>
<dbReference type="Proteomes" id="UP000549379">
    <property type="component" value="Unassembled WGS sequence"/>
</dbReference>